<dbReference type="EMBL" id="LDSI01000015">
    <property type="protein sequence ID" value="KTS97327.1"/>
    <property type="molecule type" value="Genomic_DNA"/>
</dbReference>
<name>A0AB34VFK9_9GAMM</name>
<evidence type="ECO:0000313" key="2">
    <source>
        <dbReference type="Proteomes" id="UP000072520"/>
    </source>
</evidence>
<proteinExistence type="predicted"/>
<reference evidence="1 2" key="1">
    <citation type="journal article" date="2016" name="Front. Microbiol.">
        <title>Genomic Resource of Rice Seed Associated Bacteria.</title>
        <authorList>
            <person name="Midha S."/>
            <person name="Bansal K."/>
            <person name="Sharma S."/>
            <person name="Kumar N."/>
            <person name="Patil P.P."/>
            <person name="Chaudhry V."/>
            <person name="Patil P.B."/>
        </authorList>
    </citation>
    <scope>NUCLEOTIDE SEQUENCE [LARGE SCALE GENOMIC DNA]</scope>
    <source>
        <strain evidence="1 2">RSA13</strain>
    </source>
</reference>
<evidence type="ECO:0000313" key="1">
    <source>
        <dbReference type="EMBL" id="KTS97327.1"/>
    </source>
</evidence>
<comment type="caution">
    <text evidence="1">The sequence shown here is derived from an EMBL/GenBank/DDBJ whole genome shotgun (WGS) entry which is preliminary data.</text>
</comment>
<organism evidence="1 2">
    <name type="scientific">Pantoea stewartii</name>
    <dbReference type="NCBI Taxonomy" id="66269"/>
    <lineage>
        <taxon>Bacteria</taxon>
        <taxon>Pseudomonadati</taxon>
        <taxon>Pseudomonadota</taxon>
        <taxon>Gammaproteobacteria</taxon>
        <taxon>Enterobacterales</taxon>
        <taxon>Erwiniaceae</taxon>
        <taxon>Pantoea</taxon>
    </lineage>
</organism>
<gene>
    <name evidence="1" type="ORF">RSA13_11360</name>
</gene>
<dbReference type="Proteomes" id="UP000072520">
    <property type="component" value="Unassembled WGS sequence"/>
</dbReference>
<dbReference type="AlphaFoldDB" id="A0AB34VFK9"/>
<sequence length="66" mass="7668">MWRIASRCQTGRQIKKQDERGLFRADVSGNRYRPDKIVNQSLSNEVKEDIRRSYTVNIKCLGLVAV</sequence>
<accession>A0AB34VFK9</accession>
<protein>
    <submittedName>
        <fullName evidence="1">Uncharacterized protein</fullName>
    </submittedName>
</protein>